<reference evidence="3" key="1">
    <citation type="journal article" date="2019" name="Int. J. Syst. Evol. Microbiol.">
        <title>The Global Catalogue of Microorganisms (GCM) 10K type strain sequencing project: providing services to taxonomists for standard genome sequencing and annotation.</title>
        <authorList>
            <consortium name="The Broad Institute Genomics Platform"/>
            <consortium name="The Broad Institute Genome Sequencing Center for Infectious Disease"/>
            <person name="Wu L."/>
            <person name="Ma J."/>
        </authorList>
    </citation>
    <scope>NUCLEOTIDE SEQUENCE [LARGE SCALE GENOMIC DNA]</scope>
    <source>
        <strain evidence="3">JCM 15591</strain>
    </source>
</reference>
<protein>
    <submittedName>
        <fullName evidence="2">Uncharacterized protein</fullName>
    </submittedName>
</protein>
<proteinExistence type="predicted"/>
<evidence type="ECO:0000313" key="2">
    <source>
        <dbReference type="EMBL" id="GAA1766237.1"/>
    </source>
</evidence>
<name>A0ABP4X0G3_9MICO</name>
<accession>A0ABP4X0G3</accession>
<dbReference type="EMBL" id="BAAAPN010000057">
    <property type="protein sequence ID" value="GAA1766237.1"/>
    <property type="molecule type" value="Genomic_DNA"/>
</dbReference>
<gene>
    <name evidence="2" type="ORF">GCM10009810_26350</name>
</gene>
<feature type="region of interest" description="Disordered" evidence="1">
    <location>
        <begin position="1"/>
        <end position="38"/>
    </location>
</feature>
<organism evidence="2 3">
    <name type="scientific">Nostocoides vanveenii</name>
    <dbReference type="NCBI Taxonomy" id="330835"/>
    <lineage>
        <taxon>Bacteria</taxon>
        <taxon>Bacillati</taxon>
        <taxon>Actinomycetota</taxon>
        <taxon>Actinomycetes</taxon>
        <taxon>Micrococcales</taxon>
        <taxon>Intrasporangiaceae</taxon>
        <taxon>Nostocoides</taxon>
    </lineage>
</organism>
<feature type="region of interest" description="Disordered" evidence="1">
    <location>
        <begin position="58"/>
        <end position="78"/>
    </location>
</feature>
<keyword evidence="3" id="KW-1185">Reference proteome</keyword>
<sequence>MRLRRDATVRSVSTSALLDAASPLDEPEDGHGAHGDPFALPTVVLAALTVKQRREVERQVEERAPGPSWRPTVLVVDS</sequence>
<evidence type="ECO:0000313" key="3">
    <source>
        <dbReference type="Proteomes" id="UP001501475"/>
    </source>
</evidence>
<comment type="caution">
    <text evidence="2">The sequence shown here is derived from an EMBL/GenBank/DDBJ whole genome shotgun (WGS) entry which is preliminary data.</text>
</comment>
<evidence type="ECO:0000256" key="1">
    <source>
        <dbReference type="SAM" id="MobiDB-lite"/>
    </source>
</evidence>
<dbReference type="Proteomes" id="UP001501475">
    <property type="component" value="Unassembled WGS sequence"/>
</dbReference>